<dbReference type="EMBL" id="CP001964">
    <property type="protein sequence ID" value="ADG73151.1"/>
    <property type="molecule type" value="Genomic_DNA"/>
</dbReference>
<proteinExistence type="predicted"/>
<keyword evidence="2" id="KW-1185">Reference proteome</keyword>
<gene>
    <name evidence="1" type="ordered locus">Cfla_0232</name>
</gene>
<name>D5UGG8_CELFN</name>
<dbReference type="AlphaFoldDB" id="D5UGG8"/>
<evidence type="ECO:0000313" key="2">
    <source>
        <dbReference type="Proteomes" id="UP000000849"/>
    </source>
</evidence>
<dbReference type="RefSeq" id="WP_013115485.1">
    <property type="nucleotide sequence ID" value="NC_014151.1"/>
</dbReference>
<sequence>MADDLPELLLPDAAAWRAWLTEHHTQTTGVWLVLHKKGGDVTSLTYVEAVEEALCFGWIDGQARRRDDASSFQRMTPRRARSPWSAVNVARVERLEAEGRMQDAGRAQVATAKTDGRWEAAYPGPATAEVPDDLAAALDAVPAARAWFDVLTSGNRFAVLHRVREAKRPETRARRIAGFVADLAEGRTPYPQKRRPDSV</sequence>
<dbReference type="STRING" id="446466.Cfla_0232"/>
<dbReference type="OrthoDB" id="9796999at2"/>
<dbReference type="HOGENOM" id="CLU_076645_1_1_11"/>
<dbReference type="KEGG" id="cfl:Cfla_0232"/>
<evidence type="ECO:0000313" key="1">
    <source>
        <dbReference type="EMBL" id="ADG73151.1"/>
    </source>
</evidence>
<dbReference type="Pfam" id="PF13376">
    <property type="entry name" value="OmdA"/>
    <property type="match status" value="1"/>
</dbReference>
<evidence type="ECO:0008006" key="3">
    <source>
        <dbReference type="Google" id="ProtNLM"/>
    </source>
</evidence>
<dbReference type="Proteomes" id="UP000000849">
    <property type="component" value="Chromosome"/>
</dbReference>
<accession>D5UGG8</accession>
<protein>
    <recommendedName>
        <fullName evidence="3">Bacteriocin-protection protein, YdeI/OmpD-associated family</fullName>
    </recommendedName>
</protein>
<dbReference type="eggNOG" id="COG4430">
    <property type="taxonomic scope" value="Bacteria"/>
</dbReference>
<organism evidence="1 2">
    <name type="scientific">Cellulomonas flavigena (strain ATCC 482 / DSM 20109 / BCRC 11376 / JCM 18109 / NBRC 3775 / NCIMB 8073 / NRS 134)</name>
    <dbReference type="NCBI Taxonomy" id="446466"/>
    <lineage>
        <taxon>Bacteria</taxon>
        <taxon>Bacillati</taxon>
        <taxon>Actinomycetota</taxon>
        <taxon>Actinomycetes</taxon>
        <taxon>Micrococcales</taxon>
        <taxon>Cellulomonadaceae</taxon>
        <taxon>Cellulomonas</taxon>
    </lineage>
</organism>
<reference evidence="1 2" key="1">
    <citation type="journal article" date="2010" name="Stand. Genomic Sci.">
        <title>Complete genome sequence of Cellulomonas flavigena type strain (134).</title>
        <authorList>
            <person name="Abt B."/>
            <person name="Foster B."/>
            <person name="Lapidus A."/>
            <person name="Clum A."/>
            <person name="Sun H."/>
            <person name="Pukall R."/>
            <person name="Lucas S."/>
            <person name="Glavina Del Rio T."/>
            <person name="Nolan M."/>
            <person name="Tice H."/>
            <person name="Cheng J.F."/>
            <person name="Pitluck S."/>
            <person name="Liolios K."/>
            <person name="Ivanova N."/>
            <person name="Mavromatis K."/>
            <person name="Ovchinnikova G."/>
            <person name="Pati A."/>
            <person name="Goodwin L."/>
            <person name="Chen A."/>
            <person name="Palaniappan K."/>
            <person name="Land M."/>
            <person name="Hauser L."/>
            <person name="Chang Y.J."/>
            <person name="Jeffries C.D."/>
            <person name="Rohde M."/>
            <person name="Goker M."/>
            <person name="Woyke T."/>
            <person name="Bristow J."/>
            <person name="Eisen J.A."/>
            <person name="Markowitz V."/>
            <person name="Hugenholtz P."/>
            <person name="Kyrpides N.C."/>
            <person name="Klenk H.P."/>
        </authorList>
    </citation>
    <scope>NUCLEOTIDE SEQUENCE [LARGE SCALE GENOMIC DNA]</scope>
    <source>
        <strain evidence="2">ATCC 482 / DSM 20109 / BCRC 11376 / JCM 18109 / NBRC 3775 / NCIMB 8073 / NRS 134</strain>
    </source>
</reference>